<protein>
    <submittedName>
        <fullName evidence="1">Uncharacterized protein</fullName>
    </submittedName>
</protein>
<dbReference type="GeneID" id="67010455"/>
<keyword evidence="2" id="KW-1185">Reference proteome</keyword>
<name>A0A8J2I9U9_9PLEO</name>
<dbReference type="AlphaFoldDB" id="A0A8J2I9U9"/>
<comment type="caution">
    <text evidence="1">The sequence shown here is derived from an EMBL/GenBank/DDBJ whole genome shotgun (WGS) entry which is preliminary data.</text>
</comment>
<sequence length="215" mass="24104">MESEVAIHTDKGSPEAQSALTALARTLNINENALKTALSGAFDLMTTAAGNPILALHLSFVRLSYHIDSKTLYEIVGAFRQTFGATLNVKRVNYVTTQAVNTTEPTERLPHLRNQVATYTWARHSTLIQFSAHRTKLFTISILRSVHHLGVWVTPATSQAVGPSQLSHQQTREHLLYETTSTPEWLLKLIKHPHLRQVLHISQDMREQEEGSLHS</sequence>
<organism evidence="1 2">
    <name type="scientific">Alternaria atra</name>
    <dbReference type="NCBI Taxonomy" id="119953"/>
    <lineage>
        <taxon>Eukaryota</taxon>
        <taxon>Fungi</taxon>
        <taxon>Dikarya</taxon>
        <taxon>Ascomycota</taxon>
        <taxon>Pezizomycotina</taxon>
        <taxon>Dothideomycetes</taxon>
        <taxon>Pleosporomycetidae</taxon>
        <taxon>Pleosporales</taxon>
        <taxon>Pleosporineae</taxon>
        <taxon>Pleosporaceae</taxon>
        <taxon>Alternaria</taxon>
        <taxon>Alternaria sect. Ulocladioides</taxon>
    </lineage>
</organism>
<reference evidence="1" key="1">
    <citation type="submission" date="2021-05" db="EMBL/GenBank/DDBJ databases">
        <authorList>
            <person name="Stam R."/>
        </authorList>
    </citation>
    <scope>NUCLEOTIDE SEQUENCE</scope>
    <source>
        <strain evidence="1">CS162</strain>
    </source>
</reference>
<dbReference type="RefSeq" id="XP_043173879.1">
    <property type="nucleotide sequence ID" value="XM_043317944.1"/>
</dbReference>
<dbReference type="EMBL" id="CAJRGZ010000027">
    <property type="protein sequence ID" value="CAG5182734.1"/>
    <property type="molecule type" value="Genomic_DNA"/>
</dbReference>
<dbReference type="Proteomes" id="UP000676310">
    <property type="component" value="Unassembled WGS sequence"/>
</dbReference>
<dbReference type="OrthoDB" id="3686096at2759"/>
<evidence type="ECO:0000313" key="2">
    <source>
        <dbReference type="Proteomes" id="UP000676310"/>
    </source>
</evidence>
<evidence type="ECO:0000313" key="1">
    <source>
        <dbReference type="EMBL" id="CAG5182734.1"/>
    </source>
</evidence>
<proteinExistence type="predicted"/>
<accession>A0A8J2I9U9</accession>
<gene>
    <name evidence="1" type="ORF">ALTATR162_LOCUS10308</name>
</gene>